<evidence type="ECO:0000256" key="1">
    <source>
        <dbReference type="ARBA" id="ARBA00006272"/>
    </source>
</evidence>
<evidence type="ECO:0000256" key="7">
    <source>
        <dbReference type="PIRSR" id="PIRSR001123-1"/>
    </source>
</evidence>
<dbReference type="Gene3D" id="2.40.30.40">
    <property type="entry name" value="Peptidase M42, domain 2"/>
    <property type="match status" value="1"/>
</dbReference>
<reference evidence="9" key="2">
    <citation type="submission" date="2022-11" db="EMBL/GenBank/DDBJ databases">
        <title>complete genomes of mycoplasma synoviae ZX313 strain and SD2 strain.</title>
        <authorList>
            <person name="Zhong Q."/>
        </authorList>
    </citation>
    <scope>NUCLEOTIDE SEQUENCE</scope>
    <source>
        <strain evidence="9">SD2</strain>
    </source>
</reference>
<dbReference type="PANTHER" id="PTHR32481">
    <property type="entry name" value="AMINOPEPTIDASE"/>
    <property type="match status" value="1"/>
</dbReference>
<keyword evidence="2" id="KW-0031">Aminopeptidase</keyword>
<dbReference type="EMBL" id="CP107525">
    <property type="protein sequence ID" value="UZW64383.1"/>
    <property type="molecule type" value="Genomic_DNA"/>
</dbReference>
<feature type="binding site" evidence="8">
    <location>
        <position position="182"/>
    </location>
    <ligand>
        <name>Zn(2+)</name>
        <dbReference type="ChEBI" id="CHEBI:29105"/>
        <label>2</label>
    </ligand>
</feature>
<name>A0AAQ2YP38_MYCSY</name>
<evidence type="ECO:0000256" key="5">
    <source>
        <dbReference type="ARBA" id="ARBA00022801"/>
    </source>
</evidence>
<evidence type="ECO:0000313" key="10">
    <source>
        <dbReference type="Proteomes" id="UP001164481"/>
    </source>
</evidence>
<dbReference type="InterPro" id="IPR051464">
    <property type="entry name" value="Peptidase_M42_aminopept"/>
</dbReference>
<comment type="cofactor">
    <cofactor evidence="8">
        <name>a divalent metal cation</name>
        <dbReference type="ChEBI" id="CHEBI:60240"/>
    </cofactor>
    <text evidence="8">Binds 2 divalent metal cations per subunit.</text>
</comment>
<dbReference type="PANTHER" id="PTHR32481:SF0">
    <property type="entry name" value="AMINOPEPTIDASE YPDE-RELATED"/>
    <property type="match status" value="1"/>
</dbReference>
<dbReference type="Proteomes" id="UP001164481">
    <property type="component" value="Chromosome"/>
</dbReference>
<keyword evidence="5" id="KW-0378">Hydrolase</keyword>
<feature type="binding site" evidence="8">
    <location>
        <position position="67"/>
    </location>
    <ligand>
        <name>Zn(2+)</name>
        <dbReference type="ChEBI" id="CHEBI:29105"/>
        <label>1</label>
    </ligand>
</feature>
<organism evidence="9 10">
    <name type="scientific">Mycoplasmopsis synoviae</name>
    <name type="common">Mycoplasma synoviae</name>
    <dbReference type="NCBI Taxonomy" id="2109"/>
    <lineage>
        <taxon>Bacteria</taxon>
        <taxon>Bacillati</taxon>
        <taxon>Mycoplasmatota</taxon>
        <taxon>Mycoplasmoidales</taxon>
        <taxon>Metamycoplasmataceae</taxon>
        <taxon>Mycoplasmopsis</taxon>
    </lineage>
</organism>
<feature type="binding site" evidence="8">
    <location>
        <position position="215"/>
    </location>
    <ligand>
        <name>Zn(2+)</name>
        <dbReference type="ChEBI" id="CHEBI:29105"/>
        <label>2</label>
    </ligand>
</feature>
<dbReference type="GO" id="GO:0006508">
    <property type="term" value="P:proteolysis"/>
    <property type="evidence" value="ECO:0007669"/>
    <property type="project" value="UniProtKB-KW"/>
</dbReference>
<comment type="similarity">
    <text evidence="1 6">Belongs to the peptidase M42 family.</text>
</comment>
<dbReference type="SUPFAM" id="SSF101821">
    <property type="entry name" value="Aminopeptidase/glucanase lid domain"/>
    <property type="match status" value="1"/>
</dbReference>
<feature type="binding site" evidence="8">
    <location>
        <position position="182"/>
    </location>
    <ligand>
        <name>Zn(2+)</name>
        <dbReference type="ChEBI" id="CHEBI:29105"/>
        <label>1</label>
    </ligand>
</feature>
<dbReference type="GO" id="GO:0004177">
    <property type="term" value="F:aminopeptidase activity"/>
    <property type="evidence" value="ECO:0007669"/>
    <property type="project" value="UniProtKB-UniRule"/>
</dbReference>
<evidence type="ECO:0000256" key="2">
    <source>
        <dbReference type="ARBA" id="ARBA00022438"/>
    </source>
</evidence>
<evidence type="ECO:0000256" key="8">
    <source>
        <dbReference type="PIRSR" id="PIRSR001123-2"/>
    </source>
</evidence>
<gene>
    <name evidence="9" type="ORF">OIE46_03370</name>
</gene>
<feature type="binding site" evidence="8">
    <location>
        <position position="323"/>
    </location>
    <ligand>
        <name>Zn(2+)</name>
        <dbReference type="ChEBI" id="CHEBI:29105"/>
        <label>2</label>
    </ligand>
</feature>
<accession>A0AAQ2YP38</accession>
<keyword evidence="4 8" id="KW-0479">Metal-binding</keyword>
<dbReference type="AlphaFoldDB" id="A0AAQ2YP38"/>
<dbReference type="GO" id="GO:0046872">
    <property type="term" value="F:metal ion binding"/>
    <property type="evidence" value="ECO:0007669"/>
    <property type="project" value="UniProtKB-UniRule"/>
</dbReference>
<keyword evidence="3" id="KW-0645">Protease</keyword>
<evidence type="ECO:0000256" key="3">
    <source>
        <dbReference type="ARBA" id="ARBA00022670"/>
    </source>
</evidence>
<dbReference type="Pfam" id="PF05343">
    <property type="entry name" value="Peptidase_M42"/>
    <property type="match status" value="1"/>
</dbReference>
<proteinExistence type="inferred from homology"/>
<dbReference type="InterPro" id="IPR008007">
    <property type="entry name" value="Peptidase_M42"/>
</dbReference>
<protein>
    <submittedName>
        <fullName evidence="9">M42 family metallopeptidase</fullName>
    </submittedName>
</protein>
<feature type="active site" description="Proton acceptor" evidence="7">
    <location>
        <position position="214"/>
    </location>
</feature>
<dbReference type="PIRSF" id="PIRSF001123">
    <property type="entry name" value="PepA_GA"/>
    <property type="match status" value="1"/>
</dbReference>
<evidence type="ECO:0000256" key="4">
    <source>
        <dbReference type="ARBA" id="ARBA00022723"/>
    </source>
</evidence>
<evidence type="ECO:0000256" key="6">
    <source>
        <dbReference type="PIRNR" id="PIRNR001123"/>
    </source>
</evidence>
<reference evidence="9" key="1">
    <citation type="submission" date="2022-10" db="EMBL/GenBank/DDBJ databases">
        <authorList>
            <person name="Wei X."/>
        </authorList>
    </citation>
    <scope>NUCLEOTIDE SEQUENCE</scope>
    <source>
        <strain evidence="9">SD2</strain>
    </source>
</reference>
<evidence type="ECO:0000313" key="9">
    <source>
        <dbReference type="EMBL" id="UZW64383.1"/>
    </source>
</evidence>
<dbReference type="InterPro" id="IPR023367">
    <property type="entry name" value="Peptidase_M42_dom2"/>
</dbReference>
<sequence>MKKEFKNRLKEFLEISAMSRYEEPVVDELKKTLKKLDFSLSRDNFGSLIAYKKAKSAKAPKVMIAAHMDEVGFLVRSIDSKGQLLLSPVGGIWPTTVVGTKAVLITSENKKYNGVFGHTSIHIMEREKVTKALTNKELYADFGFSSDKEALEHGVQVGDRVAMTGESVELFNDDLVAGKAMDNRAGVAVLEQVAKEVSDLKLDVNLYLVWTVQEEVGTRGAITSTSLVDPDIAIALDTTSSHDTINTIPGTTSLGKGAALRVFDNGMMADPKLISFLLKVAKKHKVKAYKFVSMGGGTDASSMQYAKGGAATTTLSLPQRYLHSPIGICSVSDLLETKKLLVNFVKELTTQKYEKEIKYS</sequence>
<dbReference type="Gene3D" id="3.40.630.10">
    <property type="entry name" value="Zn peptidases"/>
    <property type="match status" value="1"/>
</dbReference>
<dbReference type="SUPFAM" id="SSF53187">
    <property type="entry name" value="Zn-dependent exopeptidases"/>
    <property type="match status" value="1"/>
</dbReference>
<feature type="binding site" evidence="8">
    <location>
        <position position="237"/>
    </location>
    <ligand>
        <name>Zn(2+)</name>
        <dbReference type="ChEBI" id="CHEBI:29105"/>
        <label>1</label>
    </ligand>
</feature>
<dbReference type="RefSeq" id="WP_109537274.1">
    <property type="nucleotide sequence ID" value="NZ_CP012624.1"/>
</dbReference>